<dbReference type="GeneID" id="101503681"/>
<dbReference type="InterPro" id="IPR036047">
    <property type="entry name" value="F-box-like_dom_sf"/>
</dbReference>
<keyword evidence="2" id="KW-1185">Reference proteome</keyword>
<name>A0A1S2XJL1_CICAR</name>
<dbReference type="SUPFAM" id="SSF81383">
    <property type="entry name" value="F-box domain"/>
    <property type="match status" value="1"/>
</dbReference>
<proteinExistence type="predicted"/>
<feature type="domain" description="F-box" evidence="1">
    <location>
        <begin position="14"/>
        <end position="66"/>
    </location>
</feature>
<dbReference type="SUPFAM" id="SSF52058">
    <property type="entry name" value="L domain-like"/>
    <property type="match status" value="1"/>
</dbReference>
<dbReference type="PaxDb" id="3827-XP_004490312.1"/>
<sequence>MPQSKKKADCGDHIDRITDLPCNVIDGILKHLNIRELVGTSILSRKWRYMWISVPQLRFDEEFFYMCELHHQGPEISRIMMKVLMHYSGPLYKFTLCLPSDFMQIDCLDKLIMFLSTSDIKVLELLNLGVETLSYQMPSYVFSCWELTKFELYGFEVSIPPNFCGLKRLLDLQLHLVTFESGALEKLISGCPSLEKLTISFCSGFECIDFSAPTLKVLRINSEGNNIKTISLKNAKNLIDFTLLDRWDENDETVRASCLIQSLPKIRRLVMKTYFYYKILSAQGAIQQSLLDSLSSLEYLKFAGTSLCEREGLLYIVSVLPSTPNLVELVIKSYEFADYVDEQESDQLKELECDGCCLGQLRTVRIEIGYRFKYALCLIRLILANCPLLETLTFKVGGGFKQLEPLVLFSISQDLLRMKRASQKALVEFTQIQ</sequence>
<dbReference type="KEGG" id="cam:101503681"/>
<dbReference type="RefSeq" id="XP_004490312.1">
    <property type="nucleotide sequence ID" value="XM_004490255.3"/>
</dbReference>
<accession>A0A1S2XJL1</accession>
<evidence type="ECO:0000259" key="1">
    <source>
        <dbReference type="PROSITE" id="PS50181"/>
    </source>
</evidence>
<reference evidence="2" key="1">
    <citation type="journal article" date="2013" name="Nat. Biotechnol.">
        <title>Draft genome sequence of chickpea (Cicer arietinum) provides a resource for trait improvement.</title>
        <authorList>
            <person name="Varshney R.K."/>
            <person name="Song C."/>
            <person name="Saxena R.K."/>
            <person name="Azam S."/>
            <person name="Yu S."/>
            <person name="Sharpe A.G."/>
            <person name="Cannon S."/>
            <person name="Baek J."/>
            <person name="Rosen B.D."/>
            <person name="Tar'an B."/>
            <person name="Millan T."/>
            <person name="Zhang X."/>
            <person name="Ramsay L.D."/>
            <person name="Iwata A."/>
            <person name="Wang Y."/>
            <person name="Nelson W."/>
            <person name="Farmer A.D."/>
            <person name="Gaur P.M."/>
            <person name="Soderlund C."/>
            <person name="Penmetsa R.V."/>
            <person name="Xu C."/>
            <person name="Bharti A.K."/>
            <person name="He W."/>
            <person name="Winter P."/>
            <person name="Zhao S."/>
            <person name="Hane J.K."/>
            <person name="Carrasquilla-Garcia N."/>
            <person name="Condie J.A."/>
            <person name="Upadhyaya H.D."/>
            <person name="Luo M.C."/>
            <person name="Thudi M."/>
            <person name="Gowda C.L."/>
            <person name="Singh N.P."/>
            <person name="Lichtenzveig J."/>
            <person name="Gali K.K."/>
            <person name="Rubio J."/>
            <person name="Nadarajan N."/>
            <person name="Dolezel J."/>
            <person name="Bansal K.C."/>
            <person name="Xu X."/>
            <person name="Edwards D."/>
            <person name="Zhang G."/>
            <person name="Kahl G."/>
            <person name="Gil J."/>
            <person name="Singh K.B."/>
            <person name="Datta S.K."/>
            <person name="Jackson S.A."/>
            <person name="Wang J."/>
            <person name="Cook D.R."/>
        </authorList>
    </citation>
    <scope>NUCLEOTIDE SEQUENCE [LARGE SCALE GENOMIC DNA]</scope>
    <source>
        <strain evidence="2">cv. CDC Frontier</strain>
    </source>
</reference>
<evidence type="ECO:0000313" key="2">
    <source>
        <dbReference type="Proteomes" id="UP000087171"/>
    </source>
</evidence>
<reference evidence="3" key="2">
    <citation type="submission" date="2025-08" db="UniProtKB">
        <authorList>
            <consortium name="RefSeq"/>
        </authorList>
    </citation>
    <scope>IDENTIFICATION</scope>
    <source>
        <tissue evidence="3">Etiolated seedlings</tissue>
    </source>
</reference>
<dbReference type="InterPro" id="IPR032675">
    <property type="entry name" value="LRR_dom_sf"/>
</dbReference>
<dbReference type="PANTHER" id="PTHR31639:SF237">
    <property type="entry name" value="F-BOX DOMAIN-CONTAINING PROTEIN"/>
    <property type="match status" value="1"/>
</dbReference>
<gene>
    <name evidence="3" type="primary">LOC101503681</name>
</gene>
<dbReference type="STRING" id="3827.A0A1S2XJL1"/>
<organism evidence="2 3">
    <name type="scientific">Cicer arietinum</name>
    <name type="common">Chickpea</name>
    <name type="synonym">Garbanzo</name>
    <dbReference type="NCBI Taxonomy" id="3827"/>
    <lineage>
        <taxon>Eukaryota</taxon>
        <taxon>Viridiplantae</taxon>
        <taxon>Streptophyta</taxon>
        <taxon>Embryophyta</taxon>
        <taxon>Tracheophyta</taxon>
        <taxon>Spermatophyta</taxon>
        <taxon>Magnoliopsida</taxon>
        <taxon>eudicotyledons</taxon>
        <taxon>Gunneridae</taxon>
        <taxon>Pentapetalae</taxon>
        <taxon>rosids</taxon>
        <taxon>fabids</taxon>
        <taxon>Fabales</taxon>
        <taxon>Fabaceae</taxon>
        <taxon>Papilionoideae</taxon>
        <taxon>50 kb inversion clade</taxon>
        <taxon>NPAAA clade</taxon>
        <taxon>Hologalegina</taxon>
        <taxon>IRL clade</taxon>
        <taxon>Cicereae</taxon>
        <taxon>Cicer</taxon>
    </lineage>
</organism>
<dbReference type="Gene3D" id="3.80.10.10">
    <property type="entry name" value="Ribonuclease Inhibitor"/>
    <property type="match status" value="1"/>
</dbReference>
<dbReference type="Pfam" id="PF24758">
    <property type="entry name" value="LRR_At5g56370"/>
    <property type="match status" value="1"/>
</dbReference>
<dbReference type="OrthoDB" id="1427035at2759"/>
<dbReference type="InterPro" id="IPR001810">
    <property type="entry name" value="F-box_dom"/>
</dbReference>
<dbReference type="PROSITE" id="PS50181">
    <property type="entry name" value="FBOX"/>
    <property type="match status" value="1"/>
</dbReference>
<dbReference type="eggNOG" id="ENOG502QTI8">
    <property type="taxonomic scope" value="Eukaryota"/>
</dbReference>
<evidence type="ECO:0000313" key="3">
    <source>
        <dbReference type="RefSeq" id="XP_004490312.1"/>
    </source>
</evidence>
<dbReference type="InterPro" id="IPR055411">
    <property type="entry name" value="LRR_FXL15/At3g58940/PEG3-like"/>
</dbReference>
<dbReference type="Proteomes" id="UP000087171">
    <property type="component" value="Chromosome Ca2"/>
</dbReference>
<dbReference type="Pfam" id="PF00646">
    <property type="entry name" value="F-box"/>
    <property type="match status" value="1"/>
</dbReference>
<protein>
    <submittedName>
        <fullName evidence="3">F-box/FBD/LRR-repeat protein At1g13570-like isoform X1</fullName>
    </submittedName>
</protein>
<dbReference type="PANTHER" id="PTHR31639">
    <property type="entry name" value="F-BOX PROTEIN-LIKE"/>
    <property type="match status" value="1"/>
</dbReference>
<dbReference type="AlphaFoldDB" id="A0A1S2XJL1"/>